<dbReference type="HOGENOM" id="CLU_1710730_0_0_7"/>
<dbReference type="Proteomes" id="UP000001880">
    <property type="component" value="Chromosome"/>
</dbReference>
<dbReference type="SUPFAM" id="SSF53335">
    <property type="entry name" value="S-adenosyl-L-methionine-dependent methyltransferases"/>
    <property type="match status" value="1"/>
</dbReference>
<dbReference type="STRING" id="502025.Hoch_3243"/>
<reference evidence="1 2" key="1">
    <citation type="journal article" date="2010" name="Stand. Genomic Sci.">
        <title>Complete genome sequence of Haliangium ochraceum type strain (SMP-2).</title>
        <authorList>
            <consortium name="US DOE Joint Genome Institute (JGI-PGF)"/>
            <person name="Ivanova N."/>
            <person name="Daum C."/>
            <person name="Lang E."/>
            <person name="Abt B."/>
            <person name="Kopitz M."/>
            <person name="Saunders E."/>
            <person name="Lapidus A."/>
            <person name="Lucas S."/>
            <person name="Glavina Del Rio T."/>
            <person name="Nolan M."/>
            <person name="Tice H."/>
            <person name="Copeland A."/>
            <person name="Cheng J.F."/>
            <person name="Chen F."/>
            <person name="Bruce D."/>
            <person name="Goodwin L."/>
            <person name="Pitluck S."/>
            <person name="Mavromatis K."/>
            <person name="Pati A."/>
            <person name="Mikhailova N."/>
            <person name="Chen A."/>
            <person name="Palaniappan K."/>
            <person name="Land M."/>
            <person name="Hauser L."/>
            <person name="Chang Y.J."/>
            <person name="Jeffries C.D."/>
            <person name="Detter J.C."/>
            <person name="Brettin T."/>
            <person name="Rohde M."/>
            <person name="Goker M."/>
            <person name="Bristow J."/>
            <person name="Markowitz V."/>
            <person name="Eisen J.A."/>
            <person name="Hugenholtz P."/>
            <person name="Kyrpides N.C."/>
            <person name="Klenk H.P."/>
        </authorList>
    </citation>
    <scope>NUCLEOTIDE SEQUENCE [LARGE SCALE GENOMIC DNA]</scope>
    <source>
        <strain evidence="2">DSM 14365 / CIP 107738 / JCM 11303 / AJ 13395 / SMP-2</strain>
    </source>
</reference>
<protein>
    <recommendedName>
        <fullName evidence="3">Methyltransferase type 11</fullName>
    </recommendedName>
</protein>
<proteinExistence type="predicted"/>
<evidence type="ECO:0000313" key="2">
    <source>
        <dbReference type="Proteomes" id="UP000001880"/>
    </source>
</evidence>
<organism evidence="1 2">
    <name type="scientific">Haliangium ochraceum (strain DSM 14365 / JCM 11303 / SMP-2)</name>
    <dbReference type="NCBI Taxonomy" id="502025"/>
    <lineage>
        <taxon>Bacteria</taxon>
        <taxon>Pseudomonadati</taxon>
        <taxon>Myxococcota</taxon>
        <taxon>Polyangia</taxon>
        <taxon>Haliangiales</taxon>
        <taxon>Kofleriaceae</taxon>
        <taxon>Haliangium</taxon>
    </lineage>
</organism>
<gene>
    <name evidence="1" type="ordered locus">Hoch_3243</name>
</gene>
<name>D0LTQ1_HALO1</name>
<evidence type="ECO:0000313" key="1">
    <source>
        <dbReference type="EMBL" id="ACY15745.1"/>
    </source>
</evidence>
<dbReference type="EMBL" id="CP001804">
    <property type="protein sequence ID" value="ACY15745.1"/>
    <property type="molecule type" value="Genomic_DNA"/>
</dbReference>
<accession>D0LTQ1</accession>
<dbReference type="InterPro" id="IPR029063">
    <property type="entry name" value="SAM-dependent_MTases_sf"/>
</dbReference>
<dbReference type="KEGG" id="hoh:Hoch_3243"/>
<dbReference type="AlphaFoldDB" id="D0LTQ1"/>
<evidence type="ECO:0008006" key="3">
    <source>
        <dbReference type="Google" id="ProtNLM"/>
    </source>
</evidence>
<sequence>MRAVIDALFMGPTATAVAEALRAAGTDRGEVAVVGPVRLGRALGERGYEVVQIVDKPRTRLGAIARQVHAAPENLPLAEGELAAVVARGGHQDDWQRLVGEWQRVIADGGALVLVARAAAHEMARRALCSGLAGVEQRRIGGQVITSGAVIKV</sequence>
<keyword evidence="2" id="KW-1185">Reference proteome</keyword>